<comment type="caution">
    <text evidence="8">The sequence shown here is derived from an EMBL/GenBank/DDBJ whole genome shotgun (WGS) entry which is preliminary data.</text>
</comment>
<reference evidence="8 9" key="1">
    <citation type="submission" date="2019-03" db="EMBL/GenBank/DDBJ databases">
        <title>Genomic Encyclopedia of Type Strains, Phase IV (KMG-IV): sequencing the most valuable type-strain genomes for metagenomic binning, comparative biology and taxonomic classification.</title>
        <authorList>
            <person name="Goeker M."/>
        </authorList>
    </citation>
    <scope>NUCLEOTIDE SEQUENCE [LARGE SCALE GENOMIC DNA]</scope>
    <source>
        <strain evidence="8 9">DSM 24179</strain>
    </source>
</reference>
<dbReference type="InterPro" id="IPR016431">
    <property type="entry name" value="Pyrv-formate_lyase-activ_prd"/>
</dbReference>
<proteinExistence type="predicted"/>
<dbReference type="SFLD" id="SFLDG01101">
    <property type="entry name" value="Uncharacterised_Radical_SAM_Su"/>
    <property type="match status" value="1"/>
</dbReference>
<dbReference type="GO" id="GO:0051539">
    <property type="term" value="F:4 iron, 4 sulfur cluster binding"/>
    <property type="evidence" value="ECO:0007669"/>
    <property type="project" value="UniProtKB-KW"/>
</dbReference>
<dbReference type="InterPro" id="IPR034457">
    <property type="entry name" value="Organic_radical-activating"/>
</dbReference>
<dbReference type="SUPFAM" id="SSF102114">
    <property type="entry name" value="Radical SAM enzymes"/>
    <property type="match status" value="1"/>
</dbReference>
<feature type="domain" description="Radical SAM core" evidence="7">
    <location>
        <begin position="69"/>
        <end position="283"/>
    </location>
</feature>
<evidence type="ECO:0000256" key="1">
    <source>
        <dbReference type="ARBA" id="ARBA00022485"/>
    </source>
</evidence>
<dbReference type="PANTHER" id="PTHR30352">
    <property type="entry name" value="PYRUVATE FORMATE-LYASE-ACTIVATING ENZYME"/>
    <property type="match status" value="1"/>
</dbReference>
<keyword evidence="4 6" id="KW-0408">Iron</keyword>
<dbReference type="InterPro" id="IPR006638">
    <property type="entry name" value="Elp3/MiaA/NifB-like_rSAM"/>
</dbReference>
<dbReference type="Gene3D" id="3.20.20.70">
    <property type="entry name" value="Aldolase class I"/>
    <property type="match status" value="1"/>
</dbReference>
<evidence type="ECO:0000313" key="9">
    <source>
        <dbReference type="Proteomes" id="UP000295221"/>
    </source>
</evidence>
<dbReference type="SMART" id="SM00729">
    <property type="entry name" value="Elp3"/>
    <property type="match status" value="1"/>
</dbReference>
<sequence>MTQFHTALYWKPGADGVNCYLCPHHCQLKEGETGLCRTRLNYKNRLVTLAWNNPSAINIDPIEKKPLFHFLPGHRTLSIATNGCNLRCLNCQNHHISQCAPDTNTGKTVPSSDLVNIALRHSLKSISYTYTEPVVYYEYMQDVAEKAAENGLRNVMVSSGYINPKPLKNLLPLIDAINIDLKAFDEDVYQKLSGVSLKSVLKSLETILKSNTWLEITYLVIPGFSDNLEHIEKMCRWLNENGFDKTPIHFSKFFPAHELSHLPPTSNQSMFNILNISSTCGLKYNYIGNLPGNKFENTYCHNCGNMVMERSGNTILSNSLSSGLCQNCNYYIPVLQ</sequence>
<evidence type="ECO:0000256" key="5">
    <source>
        <dbReference type="ARBA" id="ARBA00023014"/>
    </source>
</evidence>
<dbReference type="RefSeq" id="WP_165921912.1">
    <property type="nucleotide sequence ID" value="NZ_SLWK01000017.1"/>
</dbReference>
<name>A0A4R2GAX9_9BACT</name>
<protein>
    <submittedName>
        <fullName evidence="8">Pyruvate formate lyase activating enzyme</fullName>
    </submittedName>
</protein>
<feature type="binding site" evidence="6">
    <location>
        <position position="91"/>
    </location>
    <ligand>
        <name>[4Fe-4S] cluster</name>
        <dbReference type="ChEBI" id="CHEBI:49883"/>
        <note>4Fe-4S-S-AdoMet</note>
    </ligand>
</feature>
<keyword evidence="1" id="KW-0004">4Fe-4S</keyword>
<dbReference type="InterPro" id="IPR027596">
    <property type="entry name" value="AmmeMemoSam_rS"/>
</dbReference>
<gene>
    <name evidence="8" type="ORF">EV194_11749</name>
</gene>
<organism evidence="8 9">
    <name type="scientific">Natronoflexus pectinivorans</name>
    <dbReference type="NCBI Taxonomy" id="682526"/>
    <lineage>
        <taxon>Bacteria</taxon>
        <taxon>Pseudomonadati</taxon>
        <taxon>Bacteroidota</taxon>
        <taxon>Bacteroidia</taxon>
        <taxon>Marinilabiliales</taxon>
        <taxon>Marinilabiliaceae</taxon>
        <taxon>Natronoflexus</taxon>
    </lineage>
</organism>
<dbReference type="Proteomes" id="UP000295221">
    <property type="component" value="Unassembled WGS sequence"/>
</dbReference>
<accession>A0A4R2GAX9</accession>
<evidence type="ECO:0000259" key="7">
    <source>
        <dbReference type="PROSITE" id="PS51918"/>
    </source>
</evidence>
<keyword evidence="8" id="KW-0456">Lyase</keyword>
<dbReference type="Pfam" id="PF04055">
    <property type="entry name" value="Radical_SAM"/>
    <property type="match status" value="1"/>
</dbReference>
<dbReference type="GO" id="GO:0046872">
    <property type="term" value="F:metal ion binding"/>
    <property type="evidence" value="ECO:0007669"/>
    <property type="project" value="UniProtKB-KW"/>
</dbReference>
<evidence type="ECO:0000256" key="3">
    <source>
        <dbReference type="ARBA" id="ARBA00022723"/>
    </source>
</evidence>
<evidence type="ECO:0000256" key="2">
    <source>
        <dbReference type="ARBA" id="ARBA00022691"/>
    </source>
</evidence>
<dbReference type="PIRSF" id="PIRSF004869">
    <property type="entry name" value="PflX_prd"/>
    <property type="match status" value="1"/>
</dbReference>
<dbReference type="PANTHER" id="PTHR30352:SF5">
    <property type="entry name" value="PYRUVATE FORMATE-LYASE 1-ACTIVATING ENZYME"/>
    <property type="match status" value="1"/>
</dbReference>
<keyword evidence="5 6" id="KW-0411">Iron-sulfur</keyword>
<dbReference type="InterPro" id="IPR013785">
    <property type="entry name" value="Aldolase_TIM"/>
</dbReference>
<dbReference type="CDD" id="cd01335">
    <property type="entry name" value="Radical_SAM"/>
    <property type="match status" value="1"/>
</dbReference>
<keyword evidence="8" id="KW-0670">Pyruvate</keyword>
<feature type="binding site" evidence="6">
    <location>
        <position position="88"/>
    </location>
    <ligand>
        <name>[4Fe-4S] cluster</name>
        <dbReference type="ChEBI" id="CHEBI:49883"/>
        <note>4Fe-4S-S-AdoMet</note>
    </ligand>
</feature>
<dbReference type="InterPro" id="IPR058240">
    <property type="entry name" value="rSAM_sf"/>
</dbReference>
<keyword evidence="3 6" id="KW-0479">Metal-binding</keyword>
<dbReference type="AlphaFoldDB" id="A0A4R2GAX9"/>
<evidence type="ECO:0000256" key="4">
    <source>
        <dbReference type="ARBA" id="ARBA00023004"/>
    </source>
</evidence>
<evidence type="ECO:0000313" key="8">
    <source>
        <dbReference type="EMBL" id="TCO04983.1"/>
    </source>
</evidence>
<dbReference type="SFLD" id="SFLDS00029">
    <property type="entry name" value="Radical_SAM"/>
    <property type="match status" value="1"/>
</dbReference>
<dbReference type="InterPro" id="IPR007197">
    <property type="entry name" value="rSAM"/>
</dbReference>
<keyword evidence="9" id="KW-1185">Reference proteome</keyword>
<feature type="binding site" evidence="6">
    <location>
        <position position="84"/>
    </location>
    <ligand>
        <name>[4Fe-4S] cluster</name>
        <dbReference type="ChEBI" id="CHEBI:49883"/>
        <note>4Fe-4S-S-AdoMet</note>
    </ligand>
</feature>
<dbReference type="NCBIfam" id="TIGR04337">
    <property type="entry name" value="AmmeMemoSam_rS"/>
    <property type="match status" value="1"/>
</dbReference>
<dbReference type="GO" id="GO:0016829">
    <property type="term" value="F:lyase activity"/>
    <property type="evidence" value="ECO:0007669"/>
    <property type="project" value="UniProtKB-KW"/>
</dbReference>
<keyword evidence="2 6" id="KW-0949">S-adenosyl-L-methionine</keyword>
<dbReference type="EMBL" id="SLWK01000017">
    <property type="protein sequence ID" value="TCO04983.1"/>
    <property type="molecule type" value="Genomic_DNA"/>
</dbReference>
<evidence type="ECO:0000256" key="6">
    <source>
        <dbReference type="PIRSR" id="PIRSR004869-50"/>
    </source>
</evidence>
<comment type="cofactor">
    <cofactor evidence="6">
        <name>[4Fe-4S] cluster</name>
        <dbReference type="ChEBI" id="CHEBI:49883"/>
    </cofactor>
    <text evidence="6">Binds 1 [4Fe-4S] cluster. The cluster is coordinated with 3 cysteines and an exchangeable S-adenosyl-L-methionine.</text>
</comment>
<dbReference type="PROSITE" id="PS51918">
    <property type="entry name" value="RADICAL_SAM"/>
    <property type="match status" value="1"/>
</dbReference>